<evidence type="ECO:0008006" key="4">
    <source>
        <dbReference type="Google" id="ProtNLM"/>
    </source>
</evidence>
<organism evidence="2 3">
    <name type="scientific">Dictyobacter halimunensis</name>
    <dbReference type="NCBI Taxonomy" id="3026934"/>
    <lineage>
        <taxon>Bacteria</taxon>
        <taxon>Bacillati</taxon>
        <taxon>Chloroflexota</taxon>
        <taxon>Ktedonobacteria</taxon>
        <taxon>Ktedonobacterales</taxon>
        <taxon>Dictyobacteraceae</taxon>
        <taxon>Dictyobacter</taxon>
    </lineage>
</organism>
<keyword evidence="1" id="KW-0812">Transmembrane</keyword>
<sequence>MIKRVNSGMGESTPIRQCSFVVRMRKMSFPLFAGLVCMDVRSLFVVVGMILRDERSVKMEL</sequence>
<dbReference type="EMBL" id="BSRI01000001">
    <property type="protein sequence ID" value="GLV53321.1"/>
    <property type="molecule type" value="Genomic_DNA"/>
</dbReference>
<reference evidence="2 3" key="1">
    <citation type="submission" date="2023-02" db="EMBL/GenBank/DDBJ databases">
        <title>Dictyobacter halimunensis sp. nov., a new member of the class Ktedonobacteria from forest soil in a geothermal area.</title>
        <authorList>
            <person name="Rachmania M.K."/>
            <person name="Ningsih F."/>
            <person name="Sakai Y."/>
            <person name="Yabe S."/>
            <person name="Yokota A."/>
            <person name="Sjamsuridzal W."/>
        </authorList>
    </citation>
    <scope>NUCLEOTIDE SEQUENCE [LARGE SCALE GENOMIC DNA]</scope>
    <source>
        <strain evidence="2 3">S3.2.2.5</strain>
    </source>
</reference>
<evidence type="ECO:0000313" key="2">
    <source>
        <dbReference type="EMBL" id="GLV53321.1"/>
    </source>
</evidence>
<accession>A0ABQ6FLJ4</accession>
<feature type="transmembrane region" description="Helical" evidence="1">
    <location>
        <begin position="29"/>
        <end position="51"/>
    </location>
</feature>
<evidence type="ECO:0000313" key="3">
    <source>
        <dbReference type="Proteomes" id="UP001344906"/>
    </source>
</evidence>
<name>A0ABQ6FLJ4_9CHLR</name>
<dbReference type="Proteomes" id="UP001344906">
    <property type="component" value="Unassembled WGS sequence"/>
</dbReference>
<keyword evidence="1" id="KW-0472">Membrane</keyword>
<gene>
    <name evidence="2" type="ORF">KDH_01760</name>
</gene>
<comment type="caution">
    <text evidence="2">The sequence shown here is derived from an EMBL/GenBank/DDBJ whole genome shotgun (WGS) entry which is preliminary data.</text>
</comment>
<protein>
    <recommendedName>
        <fullName evidence="4">Transmembrane protein</fullName>
    </recommendedName>
</protein>
<evidence type="ECO:0000256" key="1">
    <source>
        <dbReference type="SAM" id="Phobius"/>
    </source>
</evidence>
<keyword evidence="3" id="KW-1185">Reference proteome</keyword>
<keyword evidence="1" id="KW-1133">Transmembrane helix</keyword>
<proteinExistence type="predicted"/>